<sequence length="270" mass="30714">MPYLQAKDVKLYYVKEGIGEEIIVFSHGLLWSHKIFLDQIEFFKKEYTIIAYDHRGQGQSEVSDGTYDMDLLTEDAVELINQLAGKAVHFVGLSMGGFVGMRLAVRYPHLIKSLILLETSANAEPVENLPKYKLLNGVVRWFGVVPSVAKSVMKIMFAESWLENPKNKELYKKWYNELKSNKKSITKSVDAVIYRKGVEEEIRSIKCPTMILVGDEDVATKPEKAKFIQMAIPNATLHVVQGAGHSSTVERPEQINSRLSDWLQVFNFKK</sequence>
<dbReference type="Gene3D" id="3.40.50.1820">
    <property type="entry name" value="alpha/beta hydrolase"/>
    <property type="match status" value="1"/>
</dbReference>
<dbReference type="PANTHER" id="PTHR43798">
    <property type="entry name" value="MONOACYLGLYCEROL LIPASE"/>
    <property type="match status" value="1"/>
</dbReference>
<protein>
    <submittedName>
        <fullName evidence="2">Alpha/beta hydrolase</fullName>
    </submittedName>
</protein>
<keyword evidence="2" id="KW-0378">Hydrolase</keyword>
<name>A0ABS9UNT9_9BACT</name>
<accession>A0ABS9UNT9</accession>
<dbReference type="EMBL" id="JAKZGS010000006">
    <property type="protein sequence ID" value="MCH7398294.1"/>
    <property type="molecule type" value="Genomic_DNA"/>
</dbReference>
<dbReference type="Pfam" id="PF00561">
    <property type="entry name" value="Abhydrolase_1"/>
    <property type="match status" value="1"/>
</dbReference>
<proteinExistence type="predicted"/>
<dbReference type="PRINTS" id="PR00412">
    <property type="entry name" value="EPOXHYDRLASE"/>
</dbReference>
<keyword evidence="3" id="KW-1185">Reference proteome</keyword>
<organism evidence="2 3">
    <name type="scientific">Belliella calami</name>
    <dbReference type="NCBI Taxonomy" id="2923436"/>
    <lineage>
        <taxon>Bacteria</taxon>
        <taxon>Pseudomonadati</taxon>
        <taxon>Bacteroidota</taxon>
        <taxon>Cytophagia</taxon>
        <taxon>Cytophagales</taxon>
        <taxon>Cyclobacteriaceae</taxon>
        <taxon>Belliella</taxon>
    </lineage>
</organism>
<evidence type="ECO:0000313" key="3">
    <source>
        <dbReference type="Proteomes" id="UP001165488"/>
    </source>
</evidence>
<dbReference type="Proteomes" id="UP001165488">
    <property type="component" value="Unassembled WGS sequence"/>
</dbReference>
<dbReference type="GO" id="GO:0016787">
    <property type="term" value="F:hydrolase activity"/>
    <property type="evidence" value="ECO:0007669"/>
    <property type="project" value="UniProtKB-KW"/>
</dbReference>
<reference evidence="2" key="1">
    <citation type="submission" date="2022-03" db="EMBL/GenBank/DDBJ databases">
        <title>De novo assembled genomes of Belliella spp. (Cyclobacteriaceae) strains.</title>
        <authorList>
            <person name="Szabo A."/>
            <person name="Korponai K."/>
            <person name="Felfoldi T."/>
        </authorList>
    </citation>
    <scope>NUCLEOTIDE SEQUENCE</scope>
    <source>
        <strain evidence="2">DSM 107340</strain>
    </source>
</reference>
<dbReference type="InterPro" id="IPR000073">
    <property type="entry name" value="AB_hydrolase_1"/>
</dbReference>
<feature type="domain" description="AB hydrolase-1" evidence="1">
    <location>
        <begin position="22"/>
        <end position="251"/>
    </location>
</feature>
<dbReference type="RefSeq" id="WP_241274806.1">
    <property type="nucleotide sequence ID" value="NZ_JAKZGS010000006.1"/>
</dbReference>
<comment type="caution">
    <text evidence="2">The sequence shown here is derived from an EMBL/GenBank/DDBJ whole genome shotgun (WGS) entry which is preliminary data.</text>
</comment>
<dbReference type="InterPro" id="IPR000639">
    <property type="entry name" value="Epox_hydrolase-like"/>
</dbReference>
<dbReference type="PANTHER" id="PTHR43798:SF29">
    <property type="entry name" value="AB HYDROLASE-1 DOMAIN-CONTAINING PROTEIN"/>
    <property type="match status" value="1"/>
</dbReference>
<gene>
    <name evidence="2" type="ORF">MM236_09850</name>
</gene>
<dbReference type="InterPro" id="IPR050266">
    <property type="entry name" value="AB_hydrolase_sf"/>
</dbReference>
<dbReference type="PRINTS" id="PR00111">
    <property type="entry name" value="ABHYDROLASE"/>
</dbReference>
<evidence type="ECO:0000313" key="2">
    <source>
        <dbReference type="EMBL" id="MCH7398294.1"/>
    </source>
</evidence>
<dbReference type="InterPro" id="IPR029058">
    <property type="entry name" value="AB_hydrolase_fold"/>
</dbReference>
<evidence type="ECO:0000259" key="1">
    <source>
        <dbReference type="Pfam" id="PF00561"/>
    </source>
</evidence>
<dbReference type="SUPFAM" id="SSF53474">
    <property type="entry name" value="alpha/beta-Hydrolases"/>
    <property type="match status" value="1"/>
</dbReference>